<evidence type="ECO:0000313" key="1">
    <source>
        <dbReference type="EMBL" id="GAK56916.1"/>
    </source>
</evidence>
<organism evidence="1">
    <name type="scientific">Vecturithrix granuli</name>
    <dbReference type="NCBI Taxonomy" id="1499967"/>
    <lineage>
        <taxon>Bacteria</taxon>
        <taxon>Candidatus Moduliflexota</taxon>
        <taxon>Candidatus Vecturitrichia</taxon>
        <taxon>Candidatus Vecturitrichales</taxon>
        <taxon>Candidatus Vecturitrichaceae</taxon>
        <taxon>Candidatus Vecturithrix</taxon>
    </lineage>
</organism>
<accession>A0A081BX61</accession>
<protein>
    <submittedName>
        <fullName evidence="1">Uncharacterized protein</fullName>
    </submittedName>
</protein>
<name>A0A081BX61_VECG1</name>
<proteinExistence type="predicted"/>
<dbReference type="EMBL" id="DF820465">
    <property type="protein sequence ID" value="GAK56916.1"/>
    <property type="molecule type" value="Genomic_DNA"/>
</dbReference>
<evidence type="ECO:0000313" key="2">
    <source>
        <dbReference type="Proteomes" id="UP000030661"/>
    </source>
</evidence>
<reference evidence="1" key="1">
    <citation type="journal article" date="2015" name="PeerJ">
        <title>First genomic representation of candidate bacterial phylum KSB3 points to enhanced environmental sensing as a trigger of wastewater bulking.</title>
        <authorList>
            <person name="Sekiguchi Y."/>
            <person name="Ohashi A."/>
            <person name="Parks D.H."/>
            <person name="Yamauchi T."/>
            <person name="Tyson G.W."/>
            <person name="Hugenholtz P."/>
        </authorList>
    </citation>
    <scope>NUCLEOTIDE SEQUENCE [LARGE SCALE GENOMIC DNA]</scope>
</reference>
<dbReference type="HOGENOM" id="CLU_529624_0_0_0"/>
<dbReference type="STRING" id="1499967.U27_03880"/>
<dbReference type="Proteomes" id="UP000030661">
    <property type="component" value="Unassembled WGS sequence"/>
</dbReference>
<keyword evidence="2" id="KW-1185">Reference proteome</keyword>
<gene>
    <name evidence="1" type="ORF">U27_03880</name>
</gene>
<dbReference type="AlphaFoldDB" id="A0A081BX61"/>
<sequence>MNQTLTEMIAQLQRFSSTKMTGAVKTFPLRELLKQSNQIQEELSRPNRNLPGEERQQLEQAYTKLQEVISRRIEAAQKLIDKFAKTTPEVIALNTSVFSLMPSRDVLEDVKTAYSSSKTLLKKLQKASANVLEAVNIEIQQRFYDMSPEAIAVAYTGKNLESYRKLLKNLLTHIEVDSEIFKVYSKIIRNVIEGIHIYETHISLARKLSQQIFQEALPDFEQVFHSYTLDELASHEQAIKATLNILEQDITGRPSIVEFATQCRAMLQALPQHFISRKIAMRKTSRVLQLSHYFSFLTTETVSENATTSLMLCESLFEETREFLRYQQKLMDVSLNLKSLEEAQKKVEEGLRYRQFAIGHLFQEILRMTPQDLSFVSEKWLGDSNLLLQEVHHLVEDYLRRIPQESIDIHIVELSALLRESIKKLHEAIGVTRFVPNKETYQAVELDRSLPNLSKFYDKELVMLLRKALATGNTTGFDEHEEPEILENSFVVPLDKLEEYIKSFIGHIRLQPSI</sequence>